<keyword evidence="4 5" id="KW-0804">Transcription</keyword>
<dbReference type="GO" id="GO:0003677">
    <property type="term" value="F:DNA binding"/>
    <property type="evidence" value="ECO:0007669"/>
    <property type="project" value="UniProtKB-KW"/>
</dbReference>
<feature type="domain" description="RNA polymerase sigma-70" evidence="8">
    <location>
        <begin position="224"/>
        <end position="250"/>
    </location>
</feature>
<evidence type="ECO:0000256" key="5">
    <source>
        <dbReference type="RuleBase" id="RU362124"/>
    </source>
</evidence>
<dbReference type="PANTHER" id="PTHR30385:SF4">
    <property type="entry name" value="RNA POLYMERASE SIGMA-E FACTOR"/>
    <property type="match status" value="1"/>
</dbReference>
<protein>
    <recommendedName>
        <fullName evidence="5">RNA polymerase sigma factor</fullName>
    </recommendedName>
</protein>
<dbReference type="RefSeq" id="WP_338205156.1">
    <property type="nucleotide sequence ID" value="NZ_JAEKNR010000234.1"/>
</dbReference>
<dbReference type="InterPro" id="IPR014322">
    <property type="entry name" value="RNA_pol_sigma-B/F/G"/>
</dbReference>
<feature type="domain" description="RNA polymerase sigma-70" evidence="7">
    <location>
        <begin position="59"/>
        <end position="72"/>
    </location>
</feature>
<reference evidence="9" key="1">
    <citation type="submission" date="2020-10" db="EMBL/GenBank/DDBJ databases">
        <title>Ca. Dormibacterota MAGs.</title>
        <authorList>
            <person name="Montgomery K."/>
        </authorList>
    </citation>
    <scope>NUCLEOTIDE SEQUENCE [LARGE SCALE GENOMIC DNA]</scope>
    <source>
        <strain evidence="9">SC8812_S17_10</strain>
    </source>
</reference>
<evidence type="ECO:0000256" key="2">
    <source>
        <dbReference type="ARBA" id="ARBA00023082"/>
    </source>
</evidence>
<dbReference type="Pfam" id="PF04545">
    <property type="entry name" value="Sigma70_r4"/>
    <property type="match status" value="1"/>
</dbReference>
<keyword evidence="2 5" id="KW-0731">Sigma factor</keyword>
<evidence type="ECO:0000259" key="8">
    <source>
        <dbReference type="PROSITE" id="PS00716"/>
    </source>
</evidence>
<dbReference type="NCBIfam" id="TIGR02980">
    <property type="entry name" value="SigBFG"/>
    <property type="match status" value="1"/>
</dbReference>
<dbReference type="InterPro" id="IPR007627">
    <property type="entry name" value="RNA_pol_sigma70_r2"/>
</dbReference>
<dbReference type="Pfam" id="PF04542">
    <property type="entry name" value="Sigma70_r2"/>
    <property type="match status" value="1"/>
</dbReference>
<keyword evidence="1 5" id="KW-0805">Transcription regulation</keyword>
<evidence type="ECO:0000313" key="9">
    <source>
        <dbReference type="EMBL" id="MBJ7601085.1"/>
    </source>
</evidence>
<comment type="similarity">
    <text evidence="5">Belongs to the sigma-70 factor family.</text>
</comment>
<organism evidence="9 10">
    <name type="scientific">Candidatus Nephthysia bennettiae</name>
    <dbReference type="NCBI Taxonomy" id="3127016"/>
    <lineage>
        <taxon>Bacteria</taxon>
        <taxon>Bacillati</taxon>
        <taxon>Candidatus Dormiibacterota</taxon>
        <taxon>Candidatus Dormibacteria</taxon>
        <taxon>Candidatus Dormibacterales</taxon>
        <taxon>Candidatus Dormibacteraceae</taxon>
        <taxon>Candidatus Nephthysia</taxon>
    </lineage>
</organism>
<comment type="caution">
    <text evidence="9">The sequence shown here is derived from an EMBL/GenBank/DDBJ whole genome shotgun (WGS) entry which is preliminary data.</text>
</comment>
<evidence type="ECO:0000256" key="4">
    <source>
        <dbReference type="ARBA" id="ARBA00023163"/>
    </source>
</evidence>
<dbReference type="CDD" id="cd06171">
    <property type="entry name" value="Sigma70_r4"/>
    <property type="match status" value="1"/>
</dbReference>
<dbReference type="GO" id="GO:0016987">
    <property type="term" value="F:sigma factor activity"/>
    <property type="evidence" value="ECO:0007669"/>
    <property type="project" value="UniProtKB-KW"/>
</dbReference>
<dbReference type="InterPro" id="IPR000943">
    <property type="entry name" value="RNA_pol_sigma70"/>
</dbReference>
<evidence type="ECO:0000256" key="6">
    <source>
        <dbReference type="SAM" id="MobiDB-lite"/>
    </source>
</evidence>
<evidence type="ECO:0000256" key="3">
    <source>
        <dbReference type="ARBA" id="ARBA00023125"/>
    </source>
</evidence>
<dbReference type="NCBIfam" id="TIGR02937">
    <property type="entry name" value="sigma70-ECF"/>
    <property type="match status" value="1"/>
</dbReference>
<evidence type="ECO:0000259" key="7">
    <source>
        <dbReference type="PROSITE" id="PS00715"/>
    </source>
</evidence>
<proteinExistence type="inferred from homology"/>
<name>A0A934N584_9BACT</name>
<dbReference type="InterPro" id="IPR013324">
    <property type="entry name" value="RNA_pol_sigma_r3/r4-like"/>
</dbReference>
<dbReference type="PROSITE" id="PS00715">
    <property type="entry name" value="SIGMA70_1"/>
    <property type="match status" value="1"/>
</dbReference>
<dbReference type="InterPro" id="IPR014284">
    <property type="entry name" value="RNA_pol_sigma-70_dom"/>
</dbReference>
<dbReference type="PANTHER" id="PTHR30385">
    <property type="entry name" value="SIGMA FACTOR F FLAGELLAR"/>
    <property type="match status" value="1"/>
</dbReference>
<feature type="region of interest" description="Disordered" evidence="6">
    <location>
        <begin position="168"/>
        <end position="188"/>
    </location>
</feature>
<dbReference type="InterPro" id="IPR013325">
    <property type="entry name" value="RNA_pol_sigma_r2"/>
</dbReference>
<keyword evidence="10" id="KW-1185">Reference proteome</keyword>
<dbReference type="Pfam" id="PF04539">
    <property type="entry name" value="Sigma70_r3"/>
    <property type="match status" value="1"/>
</dbReference>
<dbReference type="SUPFAM" id="SSF88659">
    <property type="entry name" value="Sigma3 and sigma4 domains of RNA polymerase sigma factors"/>
    <property type="match status" value="2"/>
</dbReference>
<dbReference type="PRINTS" id="PR00046">
    <property type="entry name" value="SIGMA70FCT"/>
</dbReference>
<evidence type="ECO:0000313" key="10">
    <source>
        <dbReference type="Proteomes" id="UP000612893"/>
    </source>
</evidence>
<dbReference type="InterPro" id="IPR007630">
    <property type="entry name" value="RNA_pol_sigma70_r4"/>
</dbReference>
<dbReference type="Gene3D" id="1.20.120.1810">
    <property type="match status" value="1"/>
</dbReference>
<dbReference type="SUPFAM" id="SSF88946">
    <property type="entry name" value="Sigma2 domain of RNA polymerase sigma factors"/>
    <property type="match status" value="1"/>
</dbReference>
<comment type="function">
    <text evidence="5">Sigma factors are initiation factors that promote the attachment of RNA polymerase to specific initiation sites and are then released.</text>
</comment>
<dbReference type="AlphaFoldDB" id="A0A934N584"/>
<dbReference type="InterPro" id="IPR007624">
    <property type="entry name" value="RNA_pol_sigma70_r3"/>
</dbReference>
<keyword evidence="3 5" id="KW-0238">DNA-binding</keyword>
<sequence>MSSPAPQQREELRRLHERYLQSSDPGERDRLRERLVAGYEGLVHFLARRFQNRGEPLEDIVQVGFLGLIKAIDRFDPSLGNEFTTFATPTILGEIKRYFRDKGWAIRFPRRLQELYQQVVRVNEEMKNQLGRQPSMAEVAERLGVEPDNVLEAMEMSSAFTPVSIDATLGGDGDDDGRQLSEAVGGEDPNLDRVEMRQVLDKAMQYLNERERRIMIMRFFDEMSQSEVAKRLGISQMHVSRLQRAALEHLREHLPSESA</sequence>
<accession>A0A934N584</accession>
<evidence type="ECO:0000256" key="1">
    <source>
        <dbReference type="ARBA" id="ARBA00023015"/>
    </source>
</evidence>
<dbReference type="Gene3D" id="1.20.140.160">
    <property type="match status" value="1"/>
</dbReference>
<gene>
    <name evidence="9" type="ORF">JF922_23810</name>
</gene>
<dbReference type="PROSITE" id="PS00716">
    <property type="entry name" value="SIGMA70_2"/>
    <property type="match status" value="1"/>
</dbReference>
<dbReference type="EMBL" id="JAEKNR010000234">
    <property type="protein sequence ID" value="MBJ7601085.1"/>
    <property type="molecule type" value="Genomic_DNA"/>
</dbReference>
<dbReference type="Proteomes" id="UP000612893">
    <property type="component" value="Unassembled WGS sequence"/>
</dbReference>